<evidence type="ECO:0000313" key="2">
    <source>
        <dbReference type="EMBL" id="MCI4659033.1"/>
    </source>
</evidence>
<evidence type="ECO:0000256" key="1">
    <source>
        <dbReference type="SAM" id="SignalP"/>
    </source>
</evidence>
<evidence type="ECO:0000313" key="3">
    <source>
        <dbReference type="Proteomes" id="UP001165341"/>
    </source>
</evidence>
<feature type="chain" id="PRO_5041350569" evidence="1">
    <location>
        <begin position="23"/>
        <end position="326"/>
    </location>
</feature>
<dbReference type="RefSeq" id="WP_243012662.1">
    <property type="nucleotide sequence ID" value="NZ_JALGAR010000004.1"/>
</dbReference>
<comment type="caution">
    <text evidence="2">The sequence shown here is derived from an EMBL/GenBank/DDBJ whole genome shotgun (WGS) entry which is preliminary data.</text>
</comment>
<dbReference type="Proteomes" id="UP001165341">
    <property type="component" value="Unassembled WGS sequence"/>
</dbReference>
<dbReference type="AlphaFoldDB" id="A0AA41UFV1"/>
<proteinExistence type="predicted"/>
<protein>
    <submittedName>
        <fullName evidence="2">Uncharacterized protein</fullName>
    </submittedName>
</protein>
<name>A0AA41UFV1_9MICO</name>
<gene>
    <name evidence="2" type="ORF">MQH31_14575</name>
</gene>
<organism evidence="2 3">
    <name type="scientific">Cryobacterium zhongshanensis</name>
    <dbReference type="NCBI Taxonomy" id="2928153"/>
    <lineage>
        <taxon>Bacteria</taxon>
        <taxon>Bacillati</taxon>
        <taxon>Actinomycetota</taxon>
        <taxon>Actinomycetes</taxon>
        <taxon>Micrococcales</taxon>
        <taxon>Microbacteriaceae</taxon>
        <taxon>Cryobacterium</taxon>
    </lineage>
</organism>
<reference evidence="2" key="1">
    <citation type="submission" date="2022-03" db="EMBL/GenBank/DDBJ databases">
        <title>Cryobacterium sp. nov. strain ZS14-85, isolated from Antarctic soil.</title>
        <authorList>
            <person name="Li J."/>
            <person name="Niu G."/>
        </authorList>
    </citation>
    <scope>NUCLEOTIDE SEQUENCE</scope>
    <source>
        <strain evidence="2">ZS14-85</strain>
    </source>
</reference>
<dbReference type="EMBL" id="JALGAR010000004">
    <property type="protein sequence ID" value="MCI4659033.1"/>
    <property type="molecule type" value="Genomic_DNA"/>
</dbReference>
<keyword evidence="3" id="KW-1185">Reference proteome</keyword>
<feature type="signal peptide" evidence="1">
    <location>
        <begin position="1"/>
        <end position="22"/>
    </location>
</feature>
<accession>A0AA41UFV1</accession>
<keyword evidence="1" id="KW-0732">Signal</keyword>
<sequence>MQIAWKISVVLAGALVSTSLVAAPASATTTDLTLTAAGAQAVTESGRIVDFYTALGVGASNIPTASQPQAATLSGVIDLVAAPASTPSLPTLSAPPTDCSNTGALVSYSQQVAAMNNAIDSNATTLGQETVYMYMSHFYDLPSICANNTAYYPDWITNDDRAVYNSYLATSNNVQLATTIPQMILNANTLAAPATSIAKFIASGPGARLGAAVNVADRATAGRSLISEFQTVSTLLNANSTPEAIVTQMRADLSSTWSNADTVDAIIATTAALMSPIGVALFSLGTVVISFELTGVNSFMQTAAFNAMRMSTSGRAAVRMMRSYGM</sequence>